<reference evidence="5 6" key="1">
    <citation type="submission" date="2019-09" db="EMBL/GenBank/DDBJ databases">
        <title>Distinct polysaccharide growth profiles of human intestinal Prevotella copri isolates.</title>
        <authorList>
            <person name="Fehlner-Peach H."/>
            <person name="Magnabosco C."/>
            <person name="Raghavan V."/>
            <person name="Scher J.U."/>
            <person name="Tett A."/>
            <person name="Cox L.M."/>
            <person name="Gottsegen C."/>
            <person name="Watters A."/>
            <person name="Wiltshire- Gordon J.D."/>
            <person name="Segata N."/>
            <person name="Bonneau R."/>
            <person name="Littman D.R."/>
        </authorList>
    </citation>
    <scope>NUCLEOTIDE SEQUENCE [LARGE SCALE GENOMIC DNA]</scope>
    <source>
        <strain evidence="4 6">BU41712</strain>
        <strain evidence="3">IK21513</strain>
        <strain evidence="5">iK21513</strain>
    </source>
</reference>
<evidence type="ECO:0000313" key="4">
    <source>
        <dbReference type="EMBL" id="MQN76734.1"/>
    </source>
</evidence>
<dbReference type="Proteomes" id="UP000406735">
    <property type="component" value="Unassembled WGS sequence"/>
</dbReference>
<feature type="domain" description="DpnD/PcfM-like C-terminal" evidence="1">
    <location>
        <begin position="3"/>
        <end position="45"/>
    </location>
</feature>
<dbReference type="Proteomes" id="UP001209074">
    <property type="component" value="Unassembled WGS sequence"/>
</dbReference>
<accession>A0A5P0V9F8</accession>
<comment type="caution">
    <text evidence="3">The sequence shown here is derived from an EMBL/GenBank/DDBJ whole genome shotgun (WGS) entry which is preliminary data.</text>
</comment>
<dbReference type="EMBL" id="JAPDUS010000003">
    <property type="protein sequence ID" value="MCW4092425.1"/>
    <property type="molecule type" value="Genomic_DNA"/>
</dbReference>
<proteinExistence type="predicted"/>
<dbReference type="Pfam" id="PF14207">
    <property type="entry name" value="DpnD-PcfM"/>
    <property type="match status" value="1"/>
</dbReference>
<dbReference type="EMBL" id="VZBZ01000014">
    <property type="protein sequence ID" value="MQN76734.1"/>
    <property type="molecule type" value="Genomic_DNA"/>
</dbReference>
<dbReference type="InterPro" id="IPR025575">
    <property type="entry name" value="DpnD/PcfM_C"/>
</dbReference>
<evidence type="ECO:0000313" key="6">
    <source>
        <dbReference type="Proteomes" id="UP000423156"/>
    </source>
</evidence>
<dbReference type="AlphaFoldDB" id="A0A5P0V9F8"/>
<evidence type="ECO:0000313" key="2">
    <source>
        <dbReference type="EMBL" id="MCW4092425.1"/>
    </source>
</evidence>
<reference evidence="2" key="2">
    <citation type="submission" date="2022-11" db="EMBL/GenBank/DDBJ databases">
        <title>Genomic repertoires linked with pathogenic potency of arthritogenic Prevotella copri isolated from the gut of rheumatoid arthritis patients.</title>
        <authorList>
            <person name="Nii T."/>
            <person name="Maeda Y."/>
            <person name="Motooka D."/>
            <person name="Naito M."/>
            <person name="Matsumoto Y."/>
            <person name="Ogawa T."/>
            <person name="Oguro-Igashira E."/>
            <person name="Kishikawa T."/>
            <person name="Yamashita M."/>
            <person name="Koizumi S."/>
            <person name="Kurakawa T."/>
            <person name="Okumura R."/>
            <person name="Kayama H."/>
            <person name="Murakami M."/>
            <person name="Sakaguchi T."/>
            <person name="Das B."/>
            <person name="Nakamura S."/>
            <person name="Okada Y."/>
            <person name="Kumanogoh A."/>
            <person name="Takeda K."/>
        </authorList>
    </citation>
    <scope>NUCLEOTIDE SEQUENCE</scope>
    <source>
        <strain evidence="2">N016-13</strain>
    </source>
</reference>
<evidence type="ECO:0000259" key="1">
    <source>
        <dbReference type="Pfam" id="PF14207"/>
    </source>
</evidence>
<dbReference type="RefSeq" id="WP_153080278.1">
    <property type="nucleotide sequence ID" value="NZ_JANDWJ010000013.1"/>
</dbReference>
<protein>
    <submittedName>
        <fullName evidence="2">DpnD/PcfM family protein</fullName>
    </submittedName>
</protein>
<evidence type="ECO:0000313" key="3">
    <source>
        <dbReference type="EMBL" id="MQN10984.1"/>
    </source>
</evidence>
<organism evidence="3 5">
    <name type="scientific">Segatella copri</name>
    <dbReference type="NCBI Taxonomy" id="165179"/>
    <lineage>
        <taxon>Bacteria</taxon>
        <taxon>Pseudomonadati</taxon>
        <taxon>Bacteroidota</taxon>
        <taxon>Bacteroidia</taxon>
        <taxon>Bacteroidales</taxon>
        <taxon>Prevotellaceae</taxon>
        <taxon>Segatella</taxon>
    </lineage>
</organism>
<gene>
    <name evidence="4" type="ORF">F7D71_02390</name>
    <name evidence="3" type="ORF">F7D97_13905</name>
    <name evidence="2" type="ORF">ONT05_02450</name>
</gene>
<dbReference type="Proteomes" id="UP000423156">
    <property type="component" value="Unassembled WGS sequence"/>
</dbReference>
<evidence type="ECO:0000313" key="5">
    <source>
        <dbReference type="Proteomes" id="UP000406735"/>
    </source>
</evidence>
<name>A0A5P0V9F8_9BACT</name>
<dbReference type="EMBL" id="VZCY01000115">
    <property type="protein sequence ID" value="MQN10984.1"/>
    <property type="molecule type" value="Genomic_DNA"/>
</dbReference>
<sequence length="64" mass="7096">MKYDVCIQETLSKTITVEAESNTDACSMIREKVKNGEIVLSADDYTGCRIITAQKAYGSEDNED</sequence>